<organism evidence="5 6">
    <name type="scientific">Panacagrimonas perspica</name>
    <dbReference type="NCBI Taxonomy" id="381431"/>
    <lineage>
        <taxon>Bacteria</taxon>
        <taxon>Pseudomonadati</taxon>
        <taxon>Pseudomonadota</taxon>
        <taxon>Gammaproteobacteria</taxon>
        <taxon>Nevskiales</taxon>
        <taxon>Nevskiaceae</taxon>
        <taxon>Panacagrimonas</taxon>
    </lineage>
</organism>
<dbReference type="GO" id="GO:0003677">
    <property type="term" value="F:DNA binding"/>
    <property type="evidence" value="ECO:0007669"/>
    <property type="project" value="UniProtKB-KW"/>
</dbReference>
<dbReference type="CDD" id="cd06170">
    <property type="entry name" value="LuxR_C_like"/>
    <property type="match status" value="1"/>
</dbReference>
<dbReference type="OrthoDB" id="7053960at2"/>
<dbReference type="RefSeq" id="WP_133883913.1">
    <property type="nucleotide sequence ID" value="NZ_MWIN01000025.1"/>
</dbReference>
<evidence type="ECO:0000256" key="2">
    <source>
        <dbReference type="ARBA" id="ARBA00023125"/>
    </source>
</evidence>
<keyword evidence="6" id="KW-1185">Reference proteome</keyword>
<gene>
    <name evidence="5" type="ORF">DFR24_4766</name>
</gene>
<dbReference type="AlphaFoldDB" id="A0A4S3K0D8"/>
<dbReference type="InterPro" id="IPR036388">
    <property type="entry name" value="WH-like_DNA-bd_sf"/>
</dbReference>
<name>A0A4S3K0D8_9GAMM</name>
<reference evidence="5 6" key="1">
    <citation type="submission" date="2019-03" db="EMBL/GenBank/DDBJ databases">
        <title>Genomic Encyclopedia of Type Strains, Phase IV (KMG-IV): sequencing the most valuable type-strain genomes for metagenomic binning, comparative biology and taxonomic classification.</title>
        <authorList>
            <person name="Goeker M."/>
        </authorList>
    </citation>
    <scope>NUCLEOTIDE SEQUENCE [LARGE SCALE GENOMIC DNA]</scope>
    <source>
        <strain evidence="5 6">DSM 26377</strain>
    </source>
</reference>
<dbReference type="InterPro" id="IPR000792">
    <property type="entry name" value="Tscrpt_reg_LuxR_C"/>
</dbReference>
<keyword evidence="1" id="KW-0805">Transcription regulation</keyword>
<dbReference type="EMBL" id="SOBT01000013">
    <property type="protein sequence ID" value="TDU23243.1"/>
    <property type="molecule type" value="Genomic_DNA"/>
</dbReference>
<evidence type="ECO:0000256" key="3">
    <source>
        <dbReference type="ARBA" id="ARBA00023163"/>
    </source>
</evidence>
<evidence type="ECO:0000313" key="5">
    <source>
        <dbReference type="EMBL" id="TDU23243.1"/>
    </source>
</evidence>
<dbReference type="Proteomes" id="UP000295341">
    <property type="component" value="Unassembled WGS sequence"/>
</dbReference>
<keyword evidence="3" id="KW-0804">Transcription</keyword>
<dbReference type="SUPFAM" id="SSF46894">
    <property type="entry name" value="C-terminal effector domain of the bipartite response regulators"/>
    <property type="match status" value="1"/>
</dbReference>
<dbReference type="InterPro" id="IPR016032">
    <property type="entry name" value="Sig_transdc_resp-reg_C-effctor"/>
</dbReference>
<keyword evidence="2" id="KW-0238">DNA-binding</keyword>
<dbReference type="Pfam" id="PF00196">
    <property type="entry name" value="GerE"/>
    <property type="match status" value="1"/>
</dbReference>
<protein>
    <submittedName>
        <fullName evidence="5">LuxR family transcriptional regulator</fullName>
    </submittedName>
</protein>
<dbReference type="PANTHER" id="PTHR44688">
    <property type="entry name" value="DNA-BINDING TRANSCRIPTIONAL ACTIVATOR DEVR_DOSR"/>
    <property type="match status" value="1"/>
</dbReference>
<dbReference type="SMART" id="SM00421">
    <property type="entry name" value="HTH_LUXR"/>
    <property type="match status" value="1"/>
</dbReference>
<feature type="domain" description="HTH luxR-type" evidence="4">
    <location>
        <begin position="257"/>
        <end position="322"/>
    </location>
</feature>
<dbReference type="Gene3D" id="1.10.10.10">
    <property type="entry name" value="Winged helix-like DNA-binding domain superfamily/Winged helix DNA-binding domain"/>
    <property type="match status" value="1"/>
</dbReference>
<evidence type="ECO:0000256" key="1">
    <source>
        <dbReference type="ARBA" id="ARBA00023015"/>
    </source>
</evidence>
<sequence length="322" mass="35991">MEQNEASPDPTDALIARLYRNALAIPPESFRAWALEQVAQLIPCDGALWGSGVAAEMRFHTVTVSGLPSDFPQRLQATVPVNPLPARILAQLGRPVDMEDVMPDREFHASEIYRRAFEPYGIERILATGHRDERSGLYSLVTLYRRDAKARFTAIEKKRQQHITFHLFNAASHSFFLHLLRHTDRVVGRGAAVIDAHGLFHEAQPRFFDLLEESFPERPRESALPFPLPAAGETAARGKLVVRCEALGDLFMVQIWKAGPLDRLTAREREIVMAVSQGLSFKQAARKIGVAPSTVANHLYRVYRKLGVSSRTELATMVHPGA</sequence>
<accession>A0A4S3K0D8</accession>
<proteinExistence type="predicted"/>
<comment type="caution">
    <text evidence="5">The sequence shown here is derived from an EMBL/GenBank/DDBJ whole genome shotgun (WGS) entry which is preliminary data.</text>
</comment>
<dbReference type="GO" id="GO:0006355">
    <property type="term" value="P:regulation of DNA-templated transcription"/>
    <property type="evidence" value="ECO:0007669"/>
    <property type="project" value="InterPro"/>
</dbReference>
<dbReference type="PRINTS" id="PR00038">
    <property type="entry name" value="HTHLUXR"/>
</dbReference>
<dbReference type="PANTHER" id="PTHR44688:SF16">
    <property type="entry name" value="DNA-BINDING TRANSCRIPTIONAL ACTIVATOR DEVR_DOSR"/>
    <property type="match status" value="1"/>
</dbReference>
<evidence type="ECO:0000259" key="4">
    <source>
        <dbReference type="PROSITE" id="PS50043"/>
    </source>
</evidence>
<evidence type="ECO:0000313" key="6">
    <source>
        <dbReference type="Proteomes" id="UP000295341"/>
    </source>
</evidence>
<dbReference type="PROSITE" id="PS50043">
    <property type="entry name" value="HTH_LUXR_2"/>
    <property type="match status" value="1"/>
</dbReference>